<dbReference type="EMBL" id="SNSC02000006">
    <property type="protein sequence ID" value="TID23408.1"/>
    <property type="molecule type" value="Genomic_DNA"/>
</dbReference>
<accession>A0A4Z1P6M7</accession>
<proteinExistence type="predicted"/>
<protein>
    <submittedName>
        <fullName evidence="1">Uncharacterized protein</fullName>
    </submittedName>
</protein>
<comment type="caution">
    <text evidence="1">The sequence shown here is derived from an EMBL/GenBank/DDBJ whole genome shotgun (WGS) entry which is preliminary data.</text>
</comment>
<evidence type="ECO:0000313" key="2">
    <source>
        <dbReference type="Proteomes" id="UP000298493"/>
    </source>
</evidence>
<evidence type="ECO:0000313" key="1">
    <source>
        <dbReference type="EMBL" id="TID23408.1"/>
    </source>
</evidence>
<reference evidence="1 2" key="1">
    <citation type="submission" date="2019-04" db="EMBL/GenBank/DDBJ databases">
        <title>High contiguity whole genome sequence and gene annotation resource for two Venturia nashicola isolates.</title>
        <authorList>
            <person name="Prokchorchik M."/>
            <person name="Won K."/>
            <person name="Lee Y."/>
            <person name="Choi E.D."/>
            <person name="Segonzac C."/>
            <person name="Sohn K.H."/>
        </authorList>
    </citation>
    <scope>NUCLEOTIDE SEQUENCE [LARGE SCALE GENOMIC DNA]</scope>
    <source>
        <strain evidence="1 2">PRI2</strain>
    </source>
</reference>
<dbReference type="Proteomes" id="UP000298493">
    <property type="component" value="Unassembled WGS sequence"/>
</dbReference>
<organism evidence="1 2">
    <name type="scientific">Venturia nashicola</name>
    <dbReference type="NCBI Taxonomy" id="86259"/>
    <lineage>
        <taxon>Eukaryota</taxon>
        <taxon>Fungi</taxon>
        <taxon>Dikarya</taxon>
        <taxon>Ascomycota</taxon>
        <taxon>Pezizomycotina</taxon>
        <taxon>Dothideomycetes</taxon>
        <taxon>Pleosporomycetidae</taxon>
        <taxon>Venturiales</taxon>
        <taxon>Venturiaceae</taxon>
        <taxon>Venturia</taxon>
    </lineage>
</organism>
<dbReference type="AlphaFoldDB" id="A0A4Z1P6M7"/>
<keyword evidence="2" id="KW-1185">Reference proteome</keyword>
<sequence length="114" mass="11859">MVASGLWGNLRGSCGGIVLVCGSSRPGQLELLGTSVQDEDVCLSSIAERHLRLAAESGTETTSAKSGLDEDLYQVGCTAGRITTTGGDIDVAVVWRMQSGACSLAHVFWQGSEL</sequence>
<name>A0A4Z1P6M7_9PEZI</name>
<gene>
    <name evidence="1" type="ORF">E6O75_ATG03044</name>
</gene>